<evidence type="ECO:0000256" key="2">
    <source>
        <dbReference type="ARBA" id="ARBA00023002"/>
    </source>
</evidence>
<dbReference type="InterPro" id="IPR002347">
    <property type="entry name" value="SDR_fam"/>
</dbReference>
<reference evidence="3 4" key="1">
    <citation type="journal article" date="2019" name="Emerg. Microbes Infect.">
        <title>Comprehensive subspecies identification of 175 nontuberculous mycobacteria species based on 7547 genomic profiles.</title>
        <authorList>
            <person name="Matsumoto Y."/>
            <person name="Kinjo T."/>
            <person name="Motooka D."/>
            <person name="Nabeya D."/>
            <person name="Jung N."/>
            <person name="Uechi K."/>
            <person name="Horii T."/>
            <person name="Iida T."/>
            <person name="Fujita J."/>
            <person name="Nakamura S."/>
        </authorList>
    </citation>
    <scope>NUCLEOTIDE SEQUENCE [LARGE SCALE GENOMIC DNA]</scope>
    <source>
        <strain evidence="3 4">JCM 30996</strain>
    </source>
</reference>
<accession>A0A7I9ZJW9</accession>
<comment type="similarity">
    <text evidence="1">Belongs to the short-chain dehydrogenases/reductases (SDR) family.</text>
</comment>
<protein>
    <submittedName>
        <fullName evidence="3">Oxidoreductase</fullName>
    </submittedName>
</protein>
<dbReference type="EMBL" id="BLLB01000002">
    <property type="protein sequence ID" value="GFH01305.1"/>
    <property type="molecule type" value="Genomic_DNA"/>
</dbReference>
<evidence type="ECO:0000256" key="1">
    <source>
        <dbReference type="ARBA" id="ARBA00006484"/>
    </source>
</evidence>
<proteinExistence type="inferred from homology"/>
<dbReference type="PANTHER" id="PTHR24320">
    <property type="entry name" value="RETINOL DEHYDROGENASE"/>
    <property type="match status" value="1"/>
</dbReference>
<dbReference type="SUPFAM" id="SSF51735">
    <property type="entry name" value="NAD(P)-binding Rossmann-fold domains"/>
    <property type="match status" value="1"/>
</dbReference>
<dbReference type="PRINTS" id="PR00081">
    <property type="entry name" value="GDHRDH"/>
</dbReference>
<keyword evidence="2" id="KW-0560">Oxidoreductase</keyword>
<sequence>MTNTQHPIGSGFTAASTAEEVVNGIDLSGRNVVVTAGHVGLGLETTRALANAGANVVVASRNPATAAEAVDGIAGVEIDQLDLIDPASVEAFAARYRDSGRPLHILINNAGIMGGELVRDSRGYEAQYATNHLGHFQLTHGLLPALRKAGGARVVEVSSWGHHLSDIRWEDPHFEREYDGMVAYGQSKTANVLFAVELDRQWSGDGIRGYSLHPGGIVSTNLGPSFSLDDWRAMGLLDENDQPIIDPERDMKTPQHGASTQVFAATSPLLAQIGGVYLADNDISPLEADARPVTVDLGSDPLQTTPGVAGYAVDPESAERLWELSEKLLA</sequence>
<evidence type="ECO:0000313" key="3">
    <source>
        <dbReference type="EMBL" id="GFH01305.1"/>
    </source>
</evidence>
<dbReference type="AlphaFoldDB" id="A0A7I9ZJW9"/>
<comment type="caution">
    <text evidence="3">The sequence shown here is derived from an EMBL/GenBank/DDBJ whole genome shotgun (WGS) entry which is preliminary data.</text>
</comment>
<dbReference type="Gene3D" id="3.40.50.720">
    <property type="entry name" value="NAD(P)-binding Rossmann-like Domain"/>
    <property type="match status" value="1"/>
</dbReference>
<name>A0A7I9ZJW9_9MYCO</name>
<dbReference type="Proteomes" id="UP000465304">
    <property type="component" value="Unassembled WGS sequence"/>
</dbReference>
<evidence type="ECO:0000313" key="4">
    <source>
        <dbReference type="Proteomes" id="UP000465304"/>
    </source>
</evidence>
<organism evidence="3 4">
    <name type="scientific">Mycolicibacterium hippocampi</name>
    <dbReference type="NCBI Taxonomy" id="659824"/>
    <lineage>
        <taxon>Bacteria</taxon>
        <taxon>Bacillati</taxon>
        <taxon>Actinomycetota</taxon>
        <taxon>Actinomycetes</taxon>
        <taxon>Mycobacteriales</taxon>
        <taxon>Mycobacteriaceae</taxon>
        <taxon>Mycolicibacterium</taxon>
    </lineage>
</organism>
<dbReference type="RefSeq" id="WP_163888126.1">
    <property type="nucleotide sequence ID" value="NZ_BLLB01000002.1"/>
</dbReference>
<keyword evidence="4" id="KW-1185">Reference proteome</keyword>
<dbReference type="Pfam" id="PF00106">
    <property type="entry name" value="adh_short"/>
    <property type="match status" value="1"/>
</dbReference>
<dbReference type="PANTHER" id="PTHR24320:SF148">
    <property type="entry name" value="NAD(P)-BINDING ROSSMANN-FOLD SUPERFAMILY PROTEIN"/>
    <property type="match status" value="1"/>
</dbReference>
<dbReference type="InterPro" id="IPR036291">
    <property type="entry name" value="NAD(P)-bd_dom_sf"/>
</dbReference>
<gene>
    <name evidence="3" type="ORF">MHIP_17880</name>
</gene>
<dbReference type="GO" id="GO:0016491">
    <property type="term" value="F:oxidoreductase activity"/>
    <property type="evidence" value="ECO:0007669"/>
    <property type="project" value="UniProtKB-KW"/>
</dbReference>